<dbReference type="Proteomes" id="UP000838763">
    <property type="component" value="Unassembled WGS sequence"/>
</dbReference>
<feature type="domain" description="NADP-dependent oxidoreductase" evidence="2">
    <location>
        <begin position="11"/>
        <end position="320"/>
    </location>
</feature>
<keyword evidence="4" id="KW-1185">Reference proteome</keyword>
<accession>A0A9P1H3G5</accession>
<dbReference type="AlphaFoldDB" id="A0A9P1H3G5"/>
<dbReference type="OrthoDB" id="2310150at2759"/>
<name>A0A9P1H3G5_9PEZI</name>
<dbReference type="InterPro" id="IPR023210">
    <property type="entry name" value="NADP_OxRdtase_dom"/>
</dbReference>
<dbReference type="InterPro" id="IPR050523">
    <property type="entry name" value="AKR_Detox_Biosynth"/>
</dbReference>
<comment type="caution">
    <text evidence="3">The sequence shown here is derived from an EMBL/GenBank/DDBJ whole genome shotgun (WGS) entry which is preliminary data.</text>
</comment>
<dbReference type="GO" id="GO:0016491">
    <property type="term" value="F:oxidoreductase activity"/>
    <property type="evidence" value="ECO:0007669"/>
    <property type="project" value="UniProtKB-KW"/>
</dbReference>
<evidence type="ECO:0000313" key="4">
    <source>
        <dbReference type="Proteomes" id="UP000838763"/>
    </source>
</evidence>
<dbReference type="Gene3D" id="3.20.20.100">
    <property type="entry name" value="NADP-dependent oxidoreductase domain"/>
    <property type="match status" value="1"/>
</dbReference>
<dbReference type="InterPro" id="IPR036812">
    <property type="entry name" value="NAD(P)_OxRdtase_dom_sf"/>
</dbReference>
<dbReference type="PANTHER" id="PTHR43364">
    <property type="entry name" value="NADH-SPECIFIC METHYLGLYOXAL REDUCTASE-RELATED"/>
    <property type="match status" value="1"/>
</dbReference>
<evidence type="ECO:0000259" key="2">
    <source>
        <dbReference type="Pfam" id="PF00248"/>
    </source>
</evidence>
<reference evidence="3" key="1">
    <citation type="submission" date="2022-11" db="EMBL/GenBank/DDBJ databases">
        <authorList>
            <person name="Scott C."/>
            <person name="Bruce N."/>
        </authorList>
    </citation>
    <scope>NUCLEOTIDE SEQUENCE</scope>
</reference>
<protein>
    <recommendedName>
        <fullName evidence="2">NADP-dependent oxidoreductase domain-containing protein</fullName>
    </recommendedName>
</protein>
<evidence type="ECO:0000256" key="1">
    <source>
        <dbReference type="ARBA" id="ARBA00023002"/>
    </source>
</evidence>
<dbReference type="EMBL" id="CALLCH030000012">
    <property type="protein sequence ID" value="CAI4215310.1"/>
    <property type="molecule type" value="Genomic_DNA"/>
</dbReference>
<sequence length="351" mass="39191">MPLVVPRPNNRIILGLMTFGPDQETGARITDVGEFGKVLDYFQSRGYSEVDTARMYVGKKQEAFTREAGWKERGLTLATKVIYPSEPAGNAPEKVIESVETSLKDLGTDTLDILYLHAADRETPFAQTLEAIDKLHKAGKFVTFALSNFTSFEVAEIVLTCKYNNWVRPTLYQGMYNCITRGIETELVHACRRYGLDIVVYNPVAGGLLTGRIKSASDIPTEGRFSNVNGRTGEMYRKRYFRDSTFKALQTIEAAATKNGLTLTETALRWLVHHSALRITDGNDGILIGASSLQQLENNLNDLEKGPLPEEVVEATNQAWAIVQSDAVPYYHKELKYSYNTREVLFGANSK</sequence>
<dbReference type="CDD" id="cd19075">
    <property type="entry name" value="AKR_AKR7A1-5"/>
    <property type="match status" value="1"/>
</dbReference>
<organism evidence="3 4">
    <name type="scientific">Parascedosporium putredinis</name>
    <dbReference type="NCBI Taxonomy" id="1442378"/>
    <lineage>
        <taxon>Eukaryota</taxon>
        <taxon>Fungi</taxon>
        <taxon>Dikarya</taxon>
        <taxon>Ascomycota</taxon>
        <taxon>Pezizomycotina</taxon>
        <taxon>Sordariomycetes</taxon>
        <taxon>Hypocreomycetidae</taxon>
        <taxon>Microascales</taxon>
        <taxon>Microascaceae</taxon>
        <taxon>Parascedosporium</taxon>
    </lineage>
</organism>
<dbReference type="SUPFAM" id="SSF51430">
    <property type="entry name" value="NAD(P)-linked oxidoreductase"/>
    <property type="match status" value="1"/>
</dbReference>
<proteinExistence type="predicted"/>
<dbReference type="PANTHER" id="PTHR43364:SF4">
    <property type="entry name" value="NAD(P)-LINKED OXIDOREDUCTASE SUPERFAMILY PROTEIN"/>
    <property type="match status" value="1"/>
</dbReference>
<gene>
    <name evidence="3" type="ORF">PPNO1_LOCUS5023</name>
</gene>
<keyword evidence="1" id="KW-0560">Oxidoreductase</keyword>
<dbReference type="Pfam" id="PF00248">
    <property type="entry name" value="Aldo_ket_red"/>
    <property type="match status" value="1"/>
</dbReference>
<evidence type="ECO:0000313" key="3">
    <source>
        <dbReference type="EMBL" id="CAI4215310.1"/>
    </source>
</evidence>